<reference evidence="2 3" key="1">
    <citation type="submission" date="2011-10" db="EMBL/GenBank/DDBJ databases">
        <title>Complete sequence of chromosome of Pseudomonas stutzeri RCH2.</title>
        <authorList>
            <consortium name="US DOE Joint Genome Institute"/>
            <person name="Lucas S."/>
            <person name="Han J."/>
            <person name="Lapidus A."/>
            <person name="Cheng J.-F."/>
            <person name="Goodwin L."/>
            <person name="Pitluck S."/>
            <person name="Peters L."/>
            <person name="Ovchinnikova G."/>
            <person name="Zeytun A."/>
            <person name="Lu M."/>
            <person name="Detter J.C."/>
            <person name="Han C."/>
            <person name="Tapia R."/>
            <person name="Land M."/>
            <person name="Hauser L."/>
            <person name="Kyrpides N."/>
            <person name="Ivanova N."/>
            <person name="Pagani I."/>
            <person name="Chakraborty R."/>
            <person name="Arkin A."/>
            <person name="Dehal P."/>
            <person name="Wall J."/>
            <person name="Hazen T."/>
            <person name="Woyke T."/>
        </authorList>
    </citation>
    <scope>NUCLEOTIDE SEQUENCE [LARGE SCALE GENOMIC DNA]</scope>
    <source>
        <strain evidence="2 3">RCH2</strain>
    </source>
</reference>
<dbReference type="InterPro" id="IPR036249">
    <property type="entry name" value="Thioredoxin-like_sf"/>
</dbReference>
<dbReference type="eggNOG" id="COG0625">
    <property type="taxonomic scope" value="Bacteria"/>
</dbReference>
<dbReference type="EMBL" id="CP003071">
    <property type="protein sequence ID" value="AGA85461.1"/>
    <property type="molecule type" value="Genomic_DNA"/>
</dbReference>
<dbReference type="PATRIC" id="fig|644801.3.peg.851"/>
<dbReference type="SUPFAM" id="SSF52833">
    <property type="entry name" value="Thioredoxin-like"/>
    <property type="match status" value="1"/>
</dbReference>
<dbReference type="AlphaFoldDB" id="L0GHK0"/>
<protein>
    <submittedName>
        <fullName evidence="2">Glutathione S-transferase</fullName>
    </submittedName>
</protein>
<dbReference type="InterPro" id="IPR004045">
    <property type="entry name" value="Glutathione_S-Trfase_N"/>
</dbReference>
<dbReference type="SUPFAM" id="SSF47616">
    <property type="entry name" value="GST C-terminal domain-like"/>
    <property type="match status" value="1"/>
</dbReference>
<proteinExistence type="predicted"/>
<dbReference type="Proteomes" id="UP000010820">
    <property type="component" value="Chromosome"/>
</dbReference>
<dbReference type="GO" id="GO:0016740">
    <property type="term" value="F:transferase activity"/>
    <property type="evidence" value="ECO:0007669"/>
    <property type="project" value="UniProtKB-KW"/>
</dbReference>
<organism evidence="2 3">
    <name type="scientific">Stutzerimonas stutzeri RCH2</name>
    <dbReference type="NCBI Taxonomy" id="644801"/>
    <lineage>
        <taxon>Bacteria</taxon>
        <taxon>Pseudomonadati</taxon>
        <taxon>Pseudomonadota</taxon>
        <taxon>Gammaproteobacteria</taxon>
        <taxon>Pseudomonadales</taxon>
        <taxon>Pseudomonadaceae</taxon>
        <taxon>Stutzerimonas</taxon>
    </lineage>
</organism>
<accession>L0GHK0</accession>
<dbReference type="PANTHER" id="PTHR44051:SF8">
    <property type="entry name" value="GLUTATHIONE S-TRANSFERASE GSTA"/>
    <property type="match status" value="1"/>
</dbReference>
<evidence type="ECO:0000313" key="2">
    <source>
        <dbReference type="EMBL" id="AGA85461.1"/>
    </source>
</evidence>
<evidence type="ECO:0000313" key="3">
    <source>
        <dbReference type="Proteomes" id="UP000010820"/>
    </source>
</evidence>
<name>L0GHK0_STUST</name>
<evidence type="ECO:0000259" key="1">
    <source>
        <dbReference type="PROSITE" id="PS50404"/>
    </source>
</evidence>
<dbReference type="InterPro" id="IPR036282">
    <property type="entry name" value="Glutathione-S-Trfase_C_sf"/>
</dbReference>
<gene>
    <name evidence="2" type="ORF">Psest_0868</name>
</gene>
<dbReference type="PROSITE" id="PS50404">
    <property type="entry name" value="GST_NTER"/>
    <property type="match status" value="1"/>
</dbReference>
<dbReference type="Gene3D" id="1.20.1050.10">
    <property type="match status" value="1"/>
</dbReference>
<sequence length="207" mass="23007">MKLIGRYMSPFVRRVGISLHLLEIPFTNEPLSVLTDSQKIRHYSPLGRVPALVLDDGQVLIDSNAILDYFDQQAGAERALLPLSGPGRSEAMNLLPFAVGACEKTVAAYYERDRRPEGLVWDDWYRHCEDQARGALALLDARQAERGERPLFGERMSQVDISAVVAYDFARLTLPNTLAPDDAFPHLAAASQRANALPAFAQTQWKG</sequence>
<dbReference type="Pfam" id="PF13410">
    <property type="entry name" value="GST_C_2"/>
    <property type="match status" value="1"/>
</dbReference>
<keyword evidence="2" id="KW-0808">Transferase</keyword>
<dbReference type="Gene3D" id="3.40.30.10">
    <property type="entry name" value="Glutaredoxin"/>
    <property type="match status" value="1"/>
</dbReference>
<dbReference type="STRING" id="644801.Psest_0868"/>
<dbReference type="Pfam" id="PF13417">
    <property type="entry name" value="GST_N_3"/>
    <property type="match status" value="1"/>
</dbReference>
<dbReference type="RefSeq" id="WP_015275804.1">
    <property type="nucleotide sequence ID" value="NC_019936.1"/>
</dbReference>
<dbReference type="HOGENOM" id="CLU_011226_12_0_6"/>
<dbReference type="PANTHER" id="PTHR44051">
    <property type="entry name" value="GLUTATHIONE S-TRANSFERASE-RELATED"/>
    <property type="match status" value="1"/>
</dbReference>
<feature type="domain" description="GST N-terminal" evidence="1">
    <location>
        <begin position="1"/>
        <end position="78"/>
    </location>
</feature>
<dbReference type="KEGG" id="psh:Psest_0868"/>